<accession>A0ABQ5LWT8</accession>
<sequence>MLTAPTVRRMRYDDIRKHVQEHFRELLAQFKDEVAEGGPMDGMRLEALVNAQGLAEGDPEGWAALISALTALTGS</sequence>
<comment type="caution">
    <text evidence="1">The sequence shown here is derived from an EMBL/GenBank/DDBJ whole genome shotgun (WGS) entry which is preliminary data.</text>
</comment>
<name>A0ABQ5LWT8_9RHOB</name>
<evidence type="ECO:0000313" key="1">
    <source>
        <dbReference type="EMBL" id="GKY89447.1"/>
    </source>
</evidence>
<dbReference type="Proteomes" id="UP001144205">
    <property type="component" value="Unassembled WGS sequence"/>
</dbReference>
<protein>
    <submittedName>
        <fullName evidence="1">Uncharacterized protein</fullName>
    </submittedName>
</protein>
<gene>
    <name evidence="1" type="ORF">STA1M1_33160</name>
</gene>
<proteinExistence type="predicted"/>
<reference evidence="1" key="1">
    <citation type="journal article" date="2023" name="Int. J. Syst. Evol. Microbiol.">
        <title>Sinisalibacter aestuarii sp. nov., isolated from estuarine sediment of the Arakawa River.</title>
        <authorList>
            <person name="Arafat S.T."/>
            <person name="Hirano S."/>
            <person name="Sato A."/>
            <person name="Takeuchi K."/>
            <person name="Yasuda T."/>
            <person name="Terahara T."/>
            <person name="Hamada M."/>
            <person name="Kobayashi T."/>
        </authorList>
    </citation>
    <scope>NUCLEOTIDE SEQUENCE</scope>
    <source>
        <strain evidence="1">B-399</strain>
    </source>
</reference>
<evidence type="ECO:0000313" key="2">
    <source>
        <dbReference type="Proteomes" id="UP001144205"/>
    </source>
</evidence>
<keyword evidence="2" id="KW-1185">Reference proteome</keyword>
<organism evidence="1 2">
    <name type="scientific">Sinisalibacter aestuarii</name>
    <dbReference type="NCBI Taxonomy" id="2949426"/>
    <lineage>
        <taxon>Bacteria</taxon>
        <taxon>Pseudomonadati</taxon>
        <taxon>Pseudomonadota</taxon>
        <taxon>Alphaproteobacteria</taxon>
        <taxon>Rhodobacterales</taxon>
        <taxon>Roseobacteraceae</taxon>
        <taxon>Sinisalibacter</taxon>
    </lineage>
</organism>
<dbReference type="EMBL" id="BROH01000012">
    <property type="protein sequence ID" value="GKY89447.1"/>
    <property type="molecule type" value="Genomic_DNA"/>
</dbReference>